<comment type="caution">
    <text evidence="7">The sequence shown here is derived from an EMBL/GenBank/DDBJ whole genome shotgun (WGS) entry which is preliminary data.</text>
</comment>
<dbReference type="SUPFAM" id="SSF50044">
    <property type="entry name" value="SH3-domain"/>
    <property type="match status" value="1"/>
</dbReference>
<dbReference type="GO" id="GO:0005525">
    <property type="term" value="F:GTP binding"/>
    <property type="evidence" value="ECO:0007669"/>
    <property type="project" value="UniProtKB-KW"/>
</dbReference>
<dbReference type="Gene3D" id="3.40.50.300">
    <property type="entry name" value="P-loop containing nucleotide triphosphate hydrolases"/>
    <property type="match status" value="1"/>
</dbReference>
<evidence type="ECO:0000259" key="6">
    <source>
        <dbReference type="PROSITE" id="PS51719"/>
    </source>
</evidence>
<dbReference type="PROSITE" id="PS50002">
    <property type="entry name" value="SH3"/>
    <property type="match status" value="1"/>
</dbReference>
<evidence type="ECO:0008006" key="9">
    <source>
        <dbReference type="Google" id="ProtNLM"/>
    </source>
</evidence>
<dbReference type="AlphaFoldDB" id="A0A507E5M9"/>
<dbReference type="SUPFAM" id="SSF52540">
    <property type="entry name" value="P-loop containing nucleoside triphosphate hydrolases"/>
    <property type="match status" value="1"/>
</dbReference>
<evidence type="ECO:0000259" key="5">
    <source>
        <dbReference type="PROSITE" id="PS50002"/>
    </source>
</evidence>
<evidence type="ECO:0000313" key="7">
    <source>
        <dbReference type="EMBL" id="TPX59379.1"/>
    </source>
</evidence>
<dbReference type="STRING" id="109895.A0A507E5M9"/>
<dbReference type="Pfam" id="PF00735">
    <property type="entry name" value="Septin"/>
    <property type="match status" value="1"/>
</dbReference>
<name>A0A507E5M9_9FUNG</name>
<keyword evidence="8" id="KW-1185">Reference proteome</keyword>
<reference evidence="7 8" key="1">
    <citation type="journal article" date="2019" name="Sci. Rep.">
        <title>Comparative genomics of chytrid fungi reveal insights into the obligate biotrophic and pathogenic lifestyle of Synchytrium endobioticum.</title>
        <authorList>
            <person name="van de Vossenberg B.T.L.H."/>
            <person name="Warris S."/>
            <person name="Nguyen H.D.T."/>
            <person name="van Gent-Pelzer M.P.E."/>
            <person name="Joly D.L."/>
            <person name="van de Geest H.C."/>
            <person name="Bonants P.J.M."/>
            <person name="Smith D.S."/>
            <person name="Levesque C.A."/>
            <person name="van der Lee T.A.J."/>
        </authorList>
    </citation>
    <scope>NUCLEOTIDE SEQUENCE [LARGE SCALE GENOMIC DNA]</scope>
    <source>
        <strain evidence="7 8">CBS 809.83</strain>
    </source>
</reference>
<keyword evidence="3" id="KW-0547">Nucleotide-binding</keyword>
<evidence type="ECO:0000256" key="1">
    <source>
        <dbReference type="ARBA" id="ARBA00022443"/>
    </source>
</evidence>
<dbReference type="PANTHER" id="PTHR18884">
    <property type="entry name" value="SEPTIN"/>
    <property type="match status" value="1"/>
</dbReference>
<dbReference type="Pfam" id="PF14604">
    <property type="entry name" value="SH3_9"/>
    <property type="match status" value="1"/>
</dbReference>
<comment type="similarity">
    <text evidence="3">Belongs to the TRAFAC class TrmE-Era-EngA-EngB-Septin-like GTPase superfamily. Septin GTPase family.</text>
</comment>
<dbReference type="PROSITE" id="PS51719">
    <property type="entry name" value="G_SEPTIN"/>
    <property type="match status" value="1"/>
</dbReference>
<keyword evidence="1 2" id="KW-0728">SH3 domain</keyword>
<sequence>MTSDGVPPDAEHFVAFAAYAPVHADELGLAVGDIVVLMHSYDDGWILGKNMNSNAVGLAPCNFLQRSSSSPMNSQKPNGVSNGGVPVEPLPMSAAPNRTASLILRTRRTSHITPFEQMVDKLNKDLPTPSPLASGVANGTMPGGATPPHQQSHAHSSPAPLSKVPEVTALTAQSVEKTLRDIMAGKRSRAKAPEDVGRIRLCFVGDSGIGKTSLVRHFLQVPEIVATDPSVADLPALESTPFAIHEYNASTIPNVSVEEFNLTFIDTPGFGNVLDALDVMRPVVAHLHTQFNATNSLFTPAATPTQLSRFLASSTGAHTNCDVIVYCILHRLTAVDMEYIKRLDKYAAVVPVIVCSDTMSAAHVKDLKKQIVDAFVRFGLDIYSFGLSKDELAIAAEMGVGHPFAVSTFPLTNNSAEAANSTSITPSADSSLTAPEAAAAADKSADATQTCTQRIDEFADLKRALLMTHIDDLRRVTADRFVKWRSAGARNDL</sequence>
<dbReference type="Gene3D" id="2.30.30.40">
    <property type="entry name" value="SH3 Domains"/>
    <property type="match status" value="1"/>
</dbReference>
<evidence type="ECO:0000256" key="2">
    <source>
        <dbReference type="PROSITE-ProRule" id="PRU00192"/>
    </source>
</evidence>
<dbReference type="SMART" id="SM00326">
    <property type="entry name" value="SH3"/>
    <property type="match status" value="1"/>
</dbReference>
<proteinExistence type="inferred from homology"/>
<dbReference type="InterPro" id="IPR036028">
    <property type="entry name" value="SH3-like_dom_sf"/>
</dbReference>
<feature type="domain" description="SH3" evidence="5">
    <location>
        <begin position="8"/>
        <end position="69"/>
    </location>
</feature>
<feature type="domain" description="Septin-type G" evidence="6">
    <location>
        <begin position="195"/>
        <end position="492"/>
    </location>
</feature>
<protein>
    <recommendedName>
        <fullName evidence="9">SH3 domain-containing protein</fullName>
    </recommendedName>
</protein>
<evidence type="ECO:0000256" key="4">
    <source>
        <dbReference type="SAM" id="MobiDB-lite"/>
    </source>
</evidence>
<evidence type="ECO:0000313" key="8">
    <source>
        <dbReference type="Proteomes" id="UP000318582"/>
    </source>
</evidence>
<dbReference type="Proteomes" id="UP000318582">
    <property type="component" value="Unassembled WGS sequence"/>
</dbReference>
<dbReference type="EMBL" id="QEAQ01000026">
    <property type="protein sequence ID" value="TPX59379.1"/>
    <property type="molecule type" value="Genomic_DNA"/>
</dbReference>
<dbReference type="InterPro" id="IPR030379">
    <property type="entry name" value="G_SEPTIN_dom"/>
</dbReference>
<dbReference type="InterPro" id="IPR027417">
    <property type="entry name" value="P-loop_NTPase"/>
</dbReference>
<accession>A0A507E5M9</accession>
<evidence type="ECO:0000256" key="3">
    <source>
        <dbReference type="RuleBase" id="RU004560"/>
    </source>
</evidence>
<dbReference type="InterPro" id="IPR001452">
    <property type="entry name" value="SH3_domain"/>
</dbReference>
<gene>
    <name evidence="7" type="ORF">PhCBS80983_g02497</name>
</gene>
<feature type="region of interest" description="Disordered" evidence="4">
    <location>
        <begin position="123"/>
        <end position="165"/>
    </location>
</feature>
<organism evidence="7 8">
    <name type="scientific">Powellomyces hirtus</name>
    <dbReference type="NCBI Taxonomy" id="109895"/>
    <lineage>
        <taxon>Eukaryota</taxon>
        <taxon>Fungi</taxon>
        <taxon>Fungi incertae sedis</taxon>
        <taxon>Chytridiomycota</taxon>
        <taxon>Chytridiomycota incertae sedis</taxon>
        <taxon>Chytridiomycetes</taxon>
        <taxon>Spizellomycetales</taxon>
        <taxon>Powellomycetaceae</taxon>
        <taxon>Powellomyces</taxon>
    </lineage>
</organism>
<keyword evidence="3" id="KW-0342">GTP-binding</keyword>